<dbReference type="Proteomes" id="UP000479132">
    <property type="component" value="Unassembled WGS sequence"/>
</dbReference>
<name>A0A6M1T716_9BACT</name>
<evidence type="ECO:0000259" key="1">
    <source>
        <dbReference type="Pfam" id="PF01979"/>
    </source>
</evidence>
<dbReference type="PANTHER" id="PTHR43135:SF3">
    <property type="entry name" value="ALPHA-D-RIBOSE 1-METHYLPHOSPHONATE 5-TRIPHOSPHATE DIPHOSPHATASE"/>
    <property type="match status" value="1"/>
</dbReference>
<dbReference type="SUPFAM" id="SSF51338">
    <property type="entry name" value="Composite domain of metallo-dependent hydrolases"/>
    <property type="match status" value="1"/>
</dbReference>
<dbReference type="InterPro" id="IPR006680">
    <property type="entry name" value="Amidohydro-rel"/>
</dbReference>
<dbReference type="InterPro" id="IPR032466">
    <property type="entry name" value="Metal_Hydrolase"/>
</dbReference>
<dbReference type="Gene3D" id="2.30.40.10">
    <property type="entry name" value="Urease, subunit C, domain 1"/>
    <property type="match status" value="2"/>
</dbReference>
<dbReference type="Pfam" id="PF01979">
    <property type="entry name" value="Amidohydro_1"/>
    <property type="match status" value="1"/>
</dbReference>
<sequence>MNFLFEEKQKLLLTTLCMIFAWGVACTSTNEKSEYLVLEGAILYDGTGGQSIGNSVIVIKGDTINCVGGEGDCTIPGGATVKDVSGKYITPGLIDSHVHFFQTGFFDSRPDALDLRDTFPMGEVIAYQQQHPQRYYNAYLCSGITGVYDVGGMSWSVQLQQSAEKNPKAPHVAAAGPLITPVAGAPFDLPSNKVLVHLDSKEAGIQTVQYMSALGSTGIKFWQLDADSEEYMERVEAVAQEIERQDNKMIAHATTLKQAKAALENGTKLLVHSVQDKEVDQEFIDLAKREETLYNPTLIVGSGYMLAYRAAAGIAPFPFEDPNGCVDPKTNKLLANASQFSEHPKLTVDFKERLKSFDPVSDRVSATNMKNLKKVYEAGIPIVVGTDAGNPGTLHGVSIYEEMEAMQKAGIPARDLIVMATKNGAMAMERLDDFGTLEQGKLANLIVLENDPASDIANMRSITHTMIKGAMKNVAEY</sequence>
<dbReference type="GO" id="GO:0016810">
    <property type="term" value="F:hydrolase activity, acting on carbon-nitrogen (but not peptide) bonds"/>
    <property type="evidence" value="ECO:0007669"/>
    <property type="project" value="InterPro"/>
</dbReference>
<comment type="caution">
    <text evidence="2">The sequence shown here is derived from an EMBL/GenBank/DDBJ whole genome shotgun (WGS) entry which is preliminary data.</text>
</comment>
<accession>A0A6M1T716</accession>
<protein>
    <submittedName>
        <fullName evidence="2">Amidohydrolase family protein</fullName>
    </submittedName>
</protein>
<dbReference type="SUPFAM" id="SSF51556">
    <property type="entry name" value="Metallo-dependent hydrolases"/>
    <property type="match status" value="1"/>
</dbReference>
<dbReference type="InterPro" id="IPR051781">
    <property type="entry name" value="Metallo-dep_Hydrolase"/>
</dbReference>
<organism evidence="2 3">
    <name type="scientific">Fodinibius halophilus</name>
    <dbReference type="NCBI Taxonomy" id="1736908"/>
    <lineage>
        <taxon>Bacteria</taxon>
        <taxon>Pseudomonadati</taxon>
        <taxon>Balneolota</taxon>
        <taxon>Balneolia</taxon>
        <taxon>Balneolales</taxon>
        <taxon>Balneolaceae</taxon>
        <taxon>Fodinibius</taxon>
    </lineage>
</organism>
<evidence type="ECO:0000313" key="2">
    <source>
        <dbReference type="EMBL" id="NGP89899.1"/>
    </source>
</evidence>
<gene>
    <name evidence="2" type="ORF">G3569_16185</name>
</gene>
<dbReference type="RefSeq" id="WP_165271116.1">
    <property type="nucleotide sequence ID" value="NZ_JAALLS010000027.1"/>
</dbReference>
<dbReference type="AlphaFoldDB" id="A0A6M1T716"/>
<keyword evidence="3" id="KW-1185">Reference proteome</keyword>
<dbReference type="PANTHER" id="PTHR43135">
    <property type="entry name" value="ALPHA-D-RIBOSE 1-METHYLPHOSPHONATE 5-TRIPHOSPHATE DIPHOSPHATASE"/>
    <property type="match status" value="1"/>
</dbReference>
<reference evidence="2 3" key="1">
    <citation type="submission" date="2020-02" db="EMBL/GenBank/DDBJ databases">
        <title>Aliifodinibius halophilus 2W32, complete genome.</title>
        <authorList>
            <person name="Li Y."/>
            <person name="Wu S."/>
        </authorList>
    </citation>
    <scope>NUCLEOTIDE SEQUENCE [LARGE SCALE GENOMIC DNA]</scope>
    <source>
        <strain evidence="2 3">2W32</strain>
    </source>
</reference>
<evidence type="ECO:0000313" key="3">
    <source>
        <dbReference type="Proteomes" id="UP000479132"/>
    </source>
</evidence>
<dbReference type="InterPro" id="IPR011059">
    <property type="entry name" value="Metal-dep_hydrolase_composite"/>
</dbReference>
<keyword evidence="2" id="KW-0378">Hydrolase</keyword>
<dbReference type="Gene3D" id="3.20.20.140">
    <property type="entry name" value="Metal-dependent hydrolases"/>
    <property type="match status" value="2"/>
</dbReference>
<feature type="domain" description="Amidohydrolase-related" evidence="1">
    <location>
        <begin position="88"/>
        <end position="469"/>
    </location>
</feature>
<proteinExistence type="predicted"/>
<dbReference type="EMBL" id="JAALLS010000027">
    <property type="protein sequence ID" value="NGP89899.1"/>
    <property type="molecule type" value="Genomic_DNA"/>
</dbReference>